<dbReference type="RefSeq" id="WP_266864906.1">
    <property type="nucleotide sequence ID" value="NZ_JAPEMW010000001.1"/>
</dbReference>
<accession>A0ABU4FEC2</accession>
<sequence length="142" mass="14658">MVGDGAGATLAERIARYRGGVGDPRAMVGELRRAALLVPLDDGGGGMWTGHLGGVRWIFAFTGEESLARFARSRGNSEQAWEYAELLGARLLDEVVPGMGEPAGIAVDVADGDGAMLFPPVLGIVPEAAAVDRDPDAPGEVG</sequence>
<evidence type="ECO:0000313" key="1">
    <source>
        <dbReference type="EMBL" id="MDV7218927.1"/>
    </source>
</evidence>
<gene>
    <name evidence="1" type="ORF">R5A26_23530</name>
</gene>
<dbReference type="EMBL" id="JAWMAJ010000079">
    <property type="protein sequence ID" value="MDV7218927.1"/>
    <property type="molecule type" value="Genomic_DNA"/>
</dbReference>
<evidence type="ECO:0008006" key="3">
    <source>
        <dbReference type="Google" id="ProtNLM"/>
    </source>
</evidence>
<organism evidence="1 2">
    <name type="scientific">Streptomyces prunicolor</name>
    <dbReference type="NCBI Taxonomy" id="67348"/>
    <lineage>
        <taxon>Bacteria</taxon>
        <taxon>Bacillati</taxon>
        <taxon>Actinomycetota</taxon>
        <taxon>Actinomycetes</taxon>
        <taxon>Kitasatosporales</taxon>
        <taxon>Streptomycetaceae</taxon>
        <taxon>Streptomyces</taxon>
    </lineage>
</organism>
<protein>
    <recommendedName>
        <fullName evidence="3">SseB protein N-terminal domain-containing protein</fullName>
    </recommendedName>
</protein>
<name>A0ABU4FEC2_9ACTN</name>
<keyword evidence="2" id="KW-1185">Reference proteome</keyword>
<reference evidence="1 2" key="1">
    <citation type="submission" date="2023-10" db="EMBL/GenBank/DDBJ databases">
        <title>Characterization of rhizosphere-enriched actinobacteria from wheat plants lab-grown on chernevaya soil.</title>
        <authorList>
            <person name="Tikhonova E.N."/>
            <person name="Konopkin A."/>
            <person name="Kravchenko I.K."/>
        </authorList>
    </citation>
    <scope>NUCLEOTIDE SEQUENCE [LARGE SCALE GENOMIC DNA]</scope>
    <source>
        <strain evidence="1 2">RR29</strain>
    </source>
</reference>
<evidence type="ECO:0000313" key="2">
    <source>
        <dbReference type="Proteomes" id="UP001187346"/>
    </source>
</evidence>
<proteinExistence type="predicted"/>
<dbReference type="Proteomes" id="UP001187346">
    <property type="component" value="Unassembled WGS sequence"/>
</dbReference>
<comment type="caution">
    <text evidence="1">The sequence shown here is derived from an EMBL/GenBank/DDBJ whole genome shotgun (WGS) entry which is preliminary data.</text>
</comment>